<dbReference type="Proteomes" id="UP000007646">
    <property type="component" value="Unassembled WGS sequence"/>
</dbReference>
<dbReference type="PANTHER" id="PTHR35158:SF1">
    <property type="entry name" value="CDNA SEQUENCE CN725425"/>
    <property type="match status" value="1"/>
</dbReference>
<gene>
    <name evidence="2" type="primary">REDIC1</name>
</gene>
<name>G3SSJ1_LOXAF</name>
<dbReference type="STRING" id="9785.ENSLAFP00000002926"/>
<dbReference type="PANTHER" id="PTHR35158">
    <property type="entry name" value="CDNA SEQUENCE CN725425"/>
    <property type="match status" value="1"/>
</dbReference>
<evidence type="ECO:0000313" key="3">
    <source>
        <dbReference type="Proteomes" id="UP000007646"/>
    </source>
</evidence>
<feature type="compositionally biased region" description="Low complexity" evidence="1">
    <location>
        <begin position="482"/>
        <end position="491"/>
    </location>
</feature>
<reference evidence="2" key="3">
    <citation type="submission" date="2025-09" db="UniProtKB">
        <authorList>
            <consortium name="Ensembl"/>
        </authorList>
    </citation>
    <scope>IDENTIFICATION</scope>
    <source>
        <strain evidence="2">Isolate ISIS603380</strain>
    </source>
</reference>
<dbReference type="InParanoid" id="G3SSJ1"/>
<keyword evidence="3" id="KW-1185">Reference proteome</keyword>
<dbReference type="InterPro" id="IPR027883">
    <property type="entry name" value="Redic1-like"/>
</dbReference>
<evidence type="ECO:0000256" key="1">
    <source>
        <dbReference type="SAM" id="MobiDB-lite"/>
    </source>
</evidence>
<evidence type="ECO:0000313" key="2">
    <source>
        <dbReference type="Ensembl" id="ENSLAFP00000002926.4"/>
    </source>
</evidence>
<reference evidence="2" key="2">
    <citation type="submission" date="2025-08" db="UniProtKB">
        <authorList>
            <consortium name="Ensembl"/>
        </authorList>
    </citation>
    <scope>IDENTIFICATION</scope>
    <source>
        <strain evidence="2">Isolate ISIS603380</strain>
    </source>
</reference>
<reference evidence="2 3" key="1">
    <citation type="submission" date="2009-06" db="EMBL/GenBank/DDBJ databases">
        <title>The Genome Sequence of Loxodonta africana (African elephant).</title>
        <authorList>
            <person name="Di Palma F."/>
            <person name="Heiman D."/>
            <person name="Young S."/>
            <person name="Johnson J."/>
            <person name="Lander E.S."/>
            <person name="Lindblad-Toh K."/>
        </authorList>
    </citation>
    <scope>NUCLEOTIDE SEQUENCE [LARGE SCALE GENOMIC DNA]</scope>
    <source>
        <strain evidence="2 3">Isolate ISIS603380</strain>
    </source>
</reference>
<feature type="region of interest" description="Disordered" evidence="1">
    <location>
        <begin position="455"/>
        <end position="512"/>
    </location>
</feature>
<accession>G3SSJ1</accession>
<dbReference type="FunCoup" id="G3SSJ1">
    <property type="interactions" value="1"/>
</dbReference>
<dbReference type="GeneTree" id="ENSGT00390000002848"/>
<sequence length="646" mass="73516">RTRVLIKQERRKQKEYFEKKRLKSKMKLLGVLSPAKNSTASLDLLNLYIVNQISCKKEMSEIVRKPIHVNMNRDIKMPLRKHDLELSMSPNCVPSKLCLDDRENSIQYQRLGSKEELGSVQSSQVMDSYSMSQPQFNRIENCRFSLPPFSSELPSNSHIPKQKFTPQITPSPWKVAYGKKQNEQPSNVNYSRCLLPKFNERKDALSSSYKAAQFGTLFERLNSPGNRNFLTERPAVIMGEDCGSMNERRESDFVTEKQTVQPFRGENRKAVLNCIEDANQAIPSSLSENCNSFFSQNMINLLNLDQQRIKENTDKCGCDSGDICAVTSSSKKYFTDRCLRSIFTVPELTYSNSTFNKTSNPEKCQPKNGYQKKYINNEGNNFSTSFEKHCYPASSEKTGKYESNYQKKIPQKKIQKYPVNNMGNIPLEELHSEQSWDMGLGETLMEERGACSLKSSRTSTKKIYLDSSQSSQSTGYSPRQTDSSYSSSSEMPSEDEDQVLPQSEDSNRRFIETKETTNNVYLNRMSKLSDDRIIKNNASIHKQNEISPQFSKKNNSDQFSQSQHNSAYILQNKTNNNCILQAAKCDAWVQTESEHAIEEKLDAAIQCDIISKCKCRSDVSSLSNAERCSGNIKAETTGGQEILKNS</sequence>
<dbReference type="Ensembl" id="ENSLAFT00000003513.4">
    <property type="protein sequence ID" value="ENSLAFP00000002926.4"/>
    <property type="gene ID" value="ENSLAFG00000003513.4"/>
</dbReference>
<proteinExistence type="predicted"/>
<dbReference type="eggNOG" id="ENOG502S59G">
    <property type="taxonomic scope" value="Eukaryota"/>
</dbReference>
<dbReference type="Pfam" id="PF15089">
    <property type="entry name" value="Redic1-like"/>
    <property type="match status" value="1"/>
</dbReference>
<dbReference type="HOGENOM" id="CLU_462265_0_0_1"/>
<organism evidence="2 3">
    <name type="scientific">Loxodonta africana</name>
    <name type="common">African elephant</name>
    <dbReference type="NCBI Taxonomy" id="9785"/>
    <lineage>
        <taxon>Eukaryota</taxon>
        <taxon>Metazoa</taxon>
        <taxon>Chordata</taxon>
        <taxon>Craniata</taxon>
        <taxon>Vertebrata</taxon>
        <taxon>Euteleostomi</taxon>
        <taxon>Mammalia</taxon>
        <taxon>Eutheria</taxon>
        <taxon>Afrotheria</taxon>
        <taxon>Proboscidea</taxon>
        <taxon>Elephantidae</taxon>
        <taxon>Loxodonta</taxon>
    </lineage>
</organism>
<dbReference type="OMA" id="IHVNMNR"/>
<dbReference type="AlphaFoldDB" id="G3SSJ1"/>
<protein>
    <submittedName>
        <fullName evidence="2">Regulator of DNA class I crossover intermediates 1</fullName>
    </submittedName>
</protein>